<dbReference type="AlphaFoldDB" id="A0A2C6KI54"/>
<feature type="compositionally biased region" description="Basic and acidic residues" evidence="1">
    <location>
        <begin position="463"/>
        <end position="486"/>
    </location>
</feature>
<name>A0A2C6KI54_9APIC</name>
<sequence>MAVVTLTASTRSRQSSCFTSSSFVLQGPRLSYRDEENNRRRCESKTIPPTKKAPQEYTLPLLGVFLSSWMKKSPLSCPSSCFSLLFSRSFNSLSLSQLKPKKRSLFSPSPCIHHVVVVSLGLLAYSLAHDQHSSTSFTATAVQLGATSSSFIRSGEYDRRYFSYADGRERHEEDPSFHLKSLHNGFAPDSPRQQGKHFSAELHLHQWNPRNAYPESSGVYTPYGGGEDTEEDGILRLHHASLLRNRPERFTEEGDHLDKNHLYTRLMQKRRSSLSSLSLAQLRDALQAPSDEEEGESSPPPASEEEGQNGEGNTQESKDEGVNETGEKGGGEEGEESEEGKGGEGEQVETSPTTPTGASAEESPTPTPTPSPSEEEGKASTENEEPISTSAEEPAGKEGREGVPPSTEEEKENISAEAAPPSPTFSMTTTTTGTPSAFNVEEALHAPAPTGEAGQPFQSQAEKLLKKEEEIVKSEEEVPKEEQTTEKEEEAGAGQQEEERKRKKN</sequence>
<feature type="non-terminal residue" evidence="2">
    <location>
        <position position="505"/>
    </location>
</feature>
<organism evidence="2 3">
    <name type="scientific">Cystoisospora suis</name>
    <dbReference type="NCBI Taxonomy" id="483139"/>
    <lineage>
        <taxon>Eukaryota</taxon>
        <taxon>Sar</taxon>
        <taxon>Alveolata</taxon>
        <taxon>Apicomplexa</taxon>
        <taxon>Conoidasida</taxon>
        <taxon>Coccidia</taxon>
        <taxon>Eucoccidiorida</taxon>
        <taxon>Eimeriorina</taxon>
        <taxon>Sarcocystidae</taxon>
        <taxon>Cystoisospora</taxon>
    </lineage>
</organism>
<feature type="compositionally biased region" description="Low complexity" evidence="1">
    <location>
        <begin position="424"/>
        <end position="437"/>
    </location>
</feature>
<evidence type="ECO:0000313" key="3">
    <source>
        <dbReference type="Proteomes" id="UP000221165"/>
    </source>
</evidence>
<proteinExistence type="predicted"/>
<protein>
    <submittedName>
        <fullName evidence="2">Uncharacterized protein</fullName>
    </submittedName>
</protein>
<dbReference type="EMBL" id="MIGC01006766">
    <property type="protein sequence ID" value="PHJ16026.1"/>
    <property type="molecule type" value="Genomic_DNA"/>
</dbReference>
<dbReference type="VEuPathDB" id="ToxoDB:CSUI_010161"/>
<feature type="compositionally biased region" description="Basic and acidic residues" evidence="1">
    <location>
        <begin position="316"/>
        <end position="331"/>
    </location>
</feature>
<gene>
    <name evidence="2" type="ORF">CSUI_010161</name>
</gene>
<feature type="region of interest" description="Disordered" evidence="1">
    <location>
        <begin position="285"/>
        <end position="505"/>
    </location>
</feature>
<reference evidence="2 3" key="1">
    <citation type="journal article" date="2017" name="Int. J. Parasitol.">
        <title>The genome of the protozoan parasite Cystoisospora suis and a reverse vaccinology approach to identify vaccine candidates.</title>
        <authorList>
            <person name="Palmieri N."/>
            <person name="Shrestha A."/>
            <person name="Ruttkowski B."/>
            <person name="Beck T."/>
            <person name="Vogl C."/>
            <person name="Tomley F."/>
            <person name="Blake D.P."/>
            <person name="Joachim A."/>
        </authorList>
    </citation>
    <scope>NUCLEOTIDE SEQUENCE [LARGE SCALE GENOMIC DNA]</scope>
    <source>
        <strain evidence="2 3">Wien I</strain>
    </source>
</reference>
<dbReference type="Proteomes" id="UP000221165">
    <property type="component" value="Unassembled WGS sequence"/>
</dbReference>
<evidence type="ECO:0000313" key="2">
    <source>
        <dbReference type="EMBL" id="PHJ16026.1"/>
    </source>
</evidence>
<dbReference type="GeneID" id="94433477"/>
<evidence type="ECO:0000256" key="1">
    <source>
        <dbReference type="SAM" id="MobiDB-lite"/>
    </source>
</evidence>
<accession>A0A2C6KI54</accession>
<dbReference type="RefSeq" id="XP_067917758.1">
    <property type="nucleotide sequence ID" value="XM_068070266.1"/>
</dbReference>
<comment type="caution">
    <text evidence="2">The sequence shown here is derived from an EMBL/GenBank/DDBJ whole genome shotgun (WGS) entry which is preliminary data.</text>
</comment>
<keyword evidence="3" id="KW-1185">Reference proteome</keyword>